<dbReference type="InterPro" id="IPR025714">
    <property type="entry name" value="Methyltranfer_dom"/>
</dbReference>
<evidence type="ECO:0000259" key="1">
    <source>
        <dbReference type="Pfam" id="PF13847"/>
    </source>
</evidence>
<keyword evidence="2" id="KW-0489">Methyltransferase</keyword>
<dbReference type="STRING" id="1121325.SAMN04515677_104270"/>
<keyword evidence="3" id="KW-1185">Reference proteome</keyword>
<dbReference type="AlphaFoldDB" id="A0A1G9PB09"/>
<name>A0A1G9PB09_9FIRM</name>
<proteinExistence type="predicted"/>
<gene>
    <name evidence="2" type="ORF">SAMN04515677_104270</name>
</gene>
<sequence>MEIKKTRIYGDIVEINKKEVKSFWNKRAQKYTDDNPYNAVKCNDNNPEYVHTLEEYERNYIIPQIKIDSNSKVLDIGCGIGRLADVIVPQSKYYLGTDFAEELLKIAKNRINPSYNFDFEVCDFINISKNECVQKNKLFNKVILAGVTMYINDQELKTCLENLLEIIDKNATIYISSPIAIDERLTLEGFYSENLNSEYNVIYRTVNEYLNTFKVLIEHGFKVTKNEHFLNDMKQYPETERHYFILER</sequence>
<dbReference type="GO" id="GO:0008168">
    <property type="term" value="F:methyltransferase activity"/>
    <property type="evidence" value="ECO:0007669"/>
    <property type="project" value="UniProtKB-KW"/>
</dbReference>
<evidence type="ECO:0000313" key="3">
    <source>
        <dbReference type="Proteomes" id="UP000199068"/>
    </source>
</evidence>
<dbReference type="RefSeq" id="WP_092725640.1">
    <property type="nucleotide sequence ID" value="NZ_FNGW01000004.1"/>
</dbReference>
<dbReference type="GO" id="GO:0032259">
    <property type="term" value="P:methylation"/>
    <property type="evidence" value="ECO:0007669"/>
    <property type="project" value="UniProtKB-KW"/>
</dbReference>
<evidence type="ECO:0000313" key="2">
    <source>
        <dbReference type="EMBL" id="SDL95407.1"/>
    </source>
</evidence>
<keyword evidence="2" id="KW-0808">Transferase</keyword>
<feature type="domain" description="Methyltransferase" evidence="1">
    <location>
        <begin position="67"/>
        <end position="181"/>
    </location>
</feature>
<reference evidence="2 3" key="1">
    <citation type="submission" date="2016-10" db="EMBL/GenBank/DDBJ databases">
        <authorList>
            <person name="de Groot N.N."/>
        </authorList>
    </citation>
    <scope>NUCLEOTIDE SEQUENCE [LARGE SCALE GENOMIC DNA]</scope>
    <source>
        <strain evidence="2 3">DSM 797</strain>
    </source>
</reference>
<organism evidence="2 3">
    <name type="scientific">Romboutsia lituseburensis DSM 797</name>
    <dbReference type="NCBI Taxonomy" id="1121325"/>
    <lineage>
        <taxon>Bacteria</taxon>
        <taxon>Bacillati</taxon>
        <taxon>Bacillota</taxon>
        <taxon>Clostridia</taxon>
        <taxon>Peptostreptococcales</taxon>
        <taxon>Peptostreptococcaceae</taxon>
        <taxon>Romboutsia</taxon>
    </lineage>
</organism>
<protein>
    <submittedName>
        <fullName evidence="2">Methyltransferase domain-containing protein</fullName>
    </submittedName>
</protein>
<dbReference type="EMBL" id="FNGW01000004">
    <property type="protein sequence ID" value="SDL95407.1"/>
    <property type="molecule type" value="Genomic_DNA"/>
</dbReference>
<accession>A0A1G9PB09</accession>
<dbReference type="Gene3D" id="3.40.50.150">
    <property type="entry name" value="Vaccinia Virus protein VP39"/>
    <property type="match status" value="1"/>
</dbReference>
<dbReference type="Proteomes" id="UP000199068">
    <property type="component" value="Unassembled WGS sequence"/>
</dbReference>
<dbReference type="InterPro" id="IPR029063">
    <property type="entry name" value="SAM-dependent_MTases_sf"/>
</dbReference>
<dbReference type="SUPFAM" id="SSF53335">
    <property type="entry name" value="S-adenosyl-L-methionine-dependent methyltransferases"/>
    <property type="match status" value="1"/>
</dbReference>
<dbReference type="CDD" id="cd02440">
    <property type="entry name" value="AdoMet_MTases"/>
    <property type="match status" value="1"/>
</dbReference>
<dbReference type="Pfam" id="PF13847">
    <property type="entry name" value="Methyltransf_31"/>
    <property type="match status" value="1"/>
</dbReference>